<evidence type="ECO:0000313" key="1">
    <source>
        <dbReference type="EMBL" id="MBB4903568.1"/>
    </source>
</evidence>
<accession>A0A7W7VAZ5</accession>
<name>A0A7W7VAZ5_9ACTN</name>
<dbReference type="AlphaFoldDB" id="A0A7W7VAZ5"/>
<gene>
    <name evidence="1" type="ORF">FHS37_007665</name>
</gene>
<keyword evidence="2" id="KW-1185">Reference proteome</keyword>
<reference evidence="1 2" key="1">
    <citation type="submission" date="2020-08" db="EMBL/GenBank/DDBJ databases">
        <title>Genomic Encyclopedia of Type Strains, Phase III (KMG-III): the genomes of soil and plant-associated and newly described type strains.</title>
        <authorList>
            <person name="Whitman W."/>
        </authorList>
    </citation>
    <scope>NUCLEOTIDE SEQUENCE [LARGE SCALE GENOMIC DNA]</scope>
    <source>
        <strain evidence="1 2">CECT 3273</strain>
    </source>
</reference>
<protein>
    <submittedName>
        <fullName evidence="1">Uncharacterized protein</fullName>
    </submittedName>
</protein>
<proteinExistence type="predicted"/>
<sequence length="73" mass="7309">MVAVELLVVLGLVAVMVVRGTDGGTGALVGTVGWDEDLPGEAGLDDAVGAGRGQVVGAARCRAGEPERCAMWT</sequence>
<dbReference type="Proteomes" id="UP000579523">
    <property type="component" value="Unassembled WGS sequence"/>
</dbReference>
<dbReference type="EMBL" id="JACHJI010000034">
    <property type="protein sequence ID" value="MBB4903568.1"/>
    <property type="molecule type" value="Genomic_DNA"/>
</dbReference>
<organism evidence="1 2">
    <name type="scientific">Streptomyces griseomycini</name>
    <dbReference type="NCBI Taxonomy" id="66895"/>
    <lineage>
        <taxon>Bacteria</taxon>
        <taxon>Bacillati</taxon>
        <taxon>Actinomycetota</taxon>
        <taxon>Actinomycetes</taxon>
        <taxon>Kitasatosporales</taxon>
        <taxon>Streptomycetaceae</taxon>
        <taxon>Streptomyces</taxon>
    </lineage>
</organism>
<evidence type="ECO:0000313" key="2">
    <source>
        <dbReference type="Proteomes" id="UP000579523"/>
    </source>
</evidence>
<comment type="caution">
    <text evidence="1">The sequence shown here is derived from an EMBL/GenBank/DDBJ whole genome shotgun (WGS) entry which is preliminary data.</text>
</comment>